<proteinExistence type="predicted"/>
<dbReference type="KEGG" id="mseo:MSEO_16030"/>
<sequence>MTIVADTTGATVICLQSHPLWAAAQRYERERHEAMRRHPAFRARERAAIPGGEVIPLIRNFKLYSSTNTPA</sequence>
<dbReference type="Proteomes" id="UP000466632">
    <property type="component" value="Chromosome"/>
</dbReference>
<accession>A0A7I7NY43</accession>
<dbReference type="AlphaFoldDB" id="A0A7I7NY43"/>
<evidence type="ECO:0000313" key="2">
    <source>
        <dbReference type="Proteomes" id="UP000466632"/>
    </source>
</evidence>
<dbReference type="EMBL" id="AP022582">
    <property type="protein sequence ID" value="BBY01104.1"/>
    <property type="molecule type" value="Genomic_DNA"/>
</dbReference>
<keyword evidence="2" id="KW-1185">Reference proteome</keyword>
<organism evidence="1 2">
    <name type="scientific">Mycobacterium seoulense</name>
    <dbReference type="NCBI Taxonomy" id="386911"/>
    <lineage>
        <taxon>Bacteria</taxon>
        <taxon>Bacillati</taxon>
        <taxon>Actinomycetota</taxon>
        <taxon>Actinomycetes</taxon>
        <taxon>Mycobacteriales</taxon>
        <taxon>Mycobacteriaceae</taxon>
        <taxon>Mycobacterium</taxon>
    </lineage>
</organism>
<gene>
    <name evidence="1" type="ORF">MSEO_16030</name>
</gene>
<name>A0A7I7NY43_9MYCO</name>
<evidence type="ECO:0000313" key="1">
    <source>
        <dbReference type="EMBL" id="BBY01104.1"/>
    </source>
</evidence>
<protein>
    <submittedName>
        <fullName evidence="1">Uncharacterized protein</fullName>
    </submittedName>
</protein>
<reference evidence="1 2" key="1">
    <citation type="journal article" date="2019" name="Emerg. Microbes Infect.">
        <title>Comprehensive subspecies identification of 175 nontuberculous mycobacteria species based on 7547 genomic profiles.</title>
        <authorList>
            <person name="Matsumoto Y."/>
            <person name="Kinjo T."/>
            <person name="Motooka D."/>
            <person name="Nabeya D."/>
            <person name="Jung N."/>
            <person name="Uechi K."/>
            <person name="Horii T."/>
            <person name="Iida T."/>
            <person name="Fujita J."/>
            <person name="Nakamura S."/>
        </authorList>
    </citation>
    <scope>NUCLEOTIDE SEQUENCE [LARGE SCALE GENOMIC DNA]</scope>
    <source>
        <strain evidence="1 2">JCM 16018</strain>
    </source>
</reference>